<evidence type="ECO:0000256" key="10">
    <source>
        <dbReference type="ARBA" id="ARBA00023136"/>
    </source>
</evidence>
<keyword evidence="13" id="KW-0395">Inflammatory response</keyword>
<keyword evidence="4" id="KW-0433">Leucine-rich repeat</keyword>
<dbReference type="SMART" id="SM00365">
    <property type="entry name" value="LRR_SD22"/>
    <property type="match status" value="5"/>
</dbReference>
<dbReference type="SMART" id="SM00255">
    <property type="entry name" value="TIR"/>
    <property type="match status" value="1"/>
</dbReference>
<comment type="subcellular location">
    <subcellularLocation>
        <location evidence="1">Membrane</location>
        <topology evidence="1">Single-pass type I membrane protein</topology>
    </subcellularLocation>
</comment>
<dbReference type="InterPro" id="IPR003591">
    <property type="entry name" value="Leu-rich_rpt_typical-subtyp"/>
</dbReference>
<dbReference type="Pfam" id="PF13855">
    <property type="entry name" value="LRR_8"/>
    <property type="match status" value="3"/>
</dbReference>
<evidence type="ECO:0000313" key="17">
    <source>
        <dbReference type="EMBL" id="WJQ78155.1"/>
    </source>
</evidence>
<keyword evidence="6 15" id="KW-0732">Signal</keyword>
<evidence type="ECO:0000256" key="15">
    <source>
        <dbReference type="SAM" id="SignalP"/>
    </source>
</evidence>
<evidence type="ECO:0000256" key="9">
    <source>
        <dbReference type="ARBA" id="ARBA00022989"/>
    </source>
</evidence>
<dbReference type="SUPFAM" id="SSF52058">
    <property type="entry name" value="L domain-like"/>
    <property type="match status" value="2"/>
</dbReference>
<dbReference type="AlphaFoldDB" id="A0AAT9V8C1"/>
<dbReference type="InterPro" id="IPR000157">
    <property type="entry name" value="TIR_dom"/>
</dbReference>
<dbReference type="Pfam" id="PF13306">
    <property type="entry name" value="LRR_5"/>
    <property type="match status" value="1"/>
</dbReference>
<dbReference type="Gene3D" id="3.80.10.10">
    <property type="entry name" value="Ribonuclease Inhibitor"/>
    <property type="match status" value="4"/>
</dbReference>
<protein>
    <submittedName>
        <fullName evidence="17">Toll-like receptor 26</fullName>
    </submittedName>
</protein>
<dbReference type="GO" id="GO:0045087">
    <property type="term" value="P:innate immune response"/>
    <property type="evidence" value="ECO:0007669"/>
    <property type="project" value="UniProtKB-KW"/>
</dbReference>
<comment type="similarity">
    <text evidence="2">Belongs to the Toll-like receptor family.</text>
</comment>
<evidence type="ECO:0000256" key="4">
    <source>
        <dbReference type="ARBA" id="ARBA00022614"/>
    </source>
</evidence>
<keyword evidence="11 17" id="KW-0675">Receptor</keyword>
<evidence type="ECO:0000256" key="14">
    <source>
        <dbReference type="SAM" id="Phobius"/>
    </source>
</evidence>
<evidence type="ECO:0000256" key="3">
    <source>
        <dbReference type="ARBA" id="ARBA00022588"/>
    </source>
</evidence>
<dbReference type="InterPro" id="IPR001611">
    <property type="entry name" value="Leu-rich_rpt"/>
</dbReference>
<keyword evidence="8" id="KW-0391">Immunity</keyword>
<sequence>MFRFLSMLLLASATGWMSKKCFVYEDEMIKNNQIIPFCPMGNLTASCVDVSDVKLDLAMLPPRVNSLCLEAAHGLVLRPNAFERFSILEQLYIRYCPGAIHSGAFAGLPNLRLISFDGLVLKKTACCRTSVSANAFGQLPSLSELFFNYYSMSAISTDAFSGIKQLQTLEFQSCGIEILDIACKTVELSRSLTSLYVGNDDTVVLRRQHCPPLEDASTAEHFKTLKRIRFAFTGLKSLGESVFKYFPNISLLNMPMNSVLKKQLMQSGVQKIQTLEAKLEQGSLGSVCDIVYNLSVESLKLENAFALCDDIGLEGCARLREIRLESSYLQDKLCFIRVVKNLQVLDLQFKFLPQLLHNLCDSPDFLQLLQKFFIHYSLLSRITRRQFYCLQNLQTLDLAFNKISVIEDFAFAGFDKLQGSYSKDTGFLRDNQTFNGLRCLEYLILRGNKILSINFTAFEGLTSLKFLDLHSNLITRISAEHSVPFLGLESLESLDLKSNRISYVDDFAFKQMKSLKTLILDNNNISEISRFTFFGLDGLESLMIEYNVVNHIEPFALRNLSALRKFSVGCLKHPSSMTAEVEINLGLLFGRIPINLTELIISSCSRPMSIVIGSESAPKPGLQLQIFGQRVSFRDCEKPFFLSVVSLKVIVKQLVCGSRFAGKYFKFLESFELASQAMSTFDDLVDLNTLLHLRSLKLTCIDLSDQPHLGILLHNLTALQFFGLYTSRIPSISEDLTKDLKSLKYLDLSLYNDLNVIDNFAKPLLNLRSIIMINMMLFCSCDDAWFNEWTIDNRQVQVLTWTLQTRRALACRNMNGIQDFAKYSVSSCSLHVGFILYISTSLGILLFMLVVLVHNLAGDYLLAFIYIAHGWMNKAIRGSAARRYQYDVFVSYSGTDESWVVDELLPNLERRGPPFLQLCLHSRDFQLGVDIAENITGSLYRSRHTLCLISRQYLHSKWCSLEMKLATNYLIAEHRDILIVVFLEKISPKLLSAHHRLARFVKRKTYIDWPQDPRQQVAFWDRLWAKLAPKPI</sequence>
<keyword evidence="7" id="KW-0677">Repeat</keyword>
<evidence type="ECO:0000256" key="6">
    <source>
        <dbReference type="ARBA" id="ARBA00022729"/>
    </source>
</evidence>
<dbReference type="GO" id="GO:0005886">
    <property type="term" value="C:plasma membrane"/>
    <property type="evidence" value="ECO:0007669"/>
    <property type="project" value="TreeGrafter"/>
</dbReference>
<gene>
    <name evidence="17" type="primary">TLR26</name>
</gene>
<feature type="transmembrane region" description="Helical" evidence="14">
    <location>
        <begin position="834"/>
        <end position="867"/>
    </location>
</feature>
<dbReference type="InterPro" id="IPR032675">
    <property type="entry name" value="LRR_dom_sf"/>
</dbReference>
<feature type="domain" description="TIR" evidence="16">
    <location>
        <begin position="884"/>
        <end position="1027"/>
    </location>
</feature>
<dbReference type="InterPro" id="IPR026906">
    <property type="entry name" value="LRR_5"/>
</dbReference>
<evidence type="ECO:0000256" key="1">
    <source>
        <dbReference type="ARBA" id="ARBA00004479"/>
    </source>
</evidence>
<dbReference type="Gene3D" id="3.40.50.10140">
    <property type="entry name" value="Toll/interleukin-1 receptor homology (TIR) domain"/>
    <property type="match status" value="1"/>
</dbReference>
<dbReference type="SMART" id="SM00369">
    <property type="entry name" value="LRR_TYP"/>
    <property type="match status" value="7"/>
</dbReference>
<evidence type="ECO:0000256" key="2">
    <source>
        <dbReference type="ARBA" id="ARBA00009634"/>
    </source>
</evidence>
<dbReference type="SUPFAM" id="SSF52200">
    <property type="entry name" value="Toll/Interleukin receptor TIR domain"/>
    <property type="match status" value="1"/>
</dbReference>
<keyword evidence="10 14" id="KW-0472">Membrane</keyword>
<keyword evidence="3" id="KW-0399">Innate immunity</keyword>
<evidence type="ECO:0000256" key="13">
    <source>
        <dbReference type="ARBA" id="ARBA00023198"/>
    </source>
</evidence>
<evidence type="ECO:0000256" key="5">
    <source>
        <dbReference type="ARBA" id="ARBA00022692"/>
    </source>
</evidence>
<dbReference type="FunFam" id="3.40.50.10140:FF:000001">
    <property type="entry name" value="Toll-like receptor 2"/>
    <property type="match status" value="1"/>
</dbReference>
<dbReference type="GO" id="GO:0002224">
    <property type="term" value="P:toll-like receptor signaling pathway"/>
    <property type="evidence" value="ECO:0007669"/>
    <property type="project" value="TreeGrafter"/>
</dbReference>
<name>A0AAT9V8C1_TACVA</name>
<organism evidence="17">
    <name type="scientific">Tachysurus vachellii</name>
    <name type="common">Darkbarbel catfish</name>
    <name type="synonym">Pelteobagrus vachellii</name>
    <dbReference type="NCBI Taxonomy" id="175792"/>
    <lineage>
        <taxon>Eukaryota</taxon>
        <taxon>Metazoa</taxon>
        <taxon>Chordata</taxon>
        <taxon>Craniata</taxon>
        <taxon>Vertebrata</taxon>
        <taxon>Euteleostomi</taxon>
        <taxon>Actinopterygii</taxon>
        <taxon>Neopterygii</taxon>
        <taxon>Teleostei</taxon>
        <taxon>Ostariophysi</taxon>
        <taxon>Siluriformes</taxon>
        <taxon>Bagridae</taxon>
        <taxon>Tachysurus</taxon>
    </lineage>
</organism>
<keyword evidence="9 14" id="KW-1133">Transmembrane helix</keyword>
<dbReference type="InterPro" id="IPR035897">
    <property type="entry name" value="Toll_tir_struct_dom_sf"/>
</dbReference>
<evidence type="ECO:0000256" key="11">
    <source>
        <dbReference type="ARBA" id="ARBA00023170"/>
    </source>
</evidence>
<keyword evidence="5 14" id="KW-0812">Transmembrane</keyword>
<evidence type="ECO:0000259" key="16">
    <source>
        <dbReference type="PROSITE" id="PS50104"/>
    </source>
</evidence>
<keyword evidence="12" id="KW-0325">Glycoprotein</keyword>
<evidence type="ECO:0000256" key="7">
    <source>
        <dbReference type="ARBA" id="ARBA00022737"/>
    </source>
</evidence>
<dbReference type="PROSITE" id="PS50104">
    <property type="entry name" value="TIR"/>
    <property type="match status" value="1"/>
</dbReference>
<dbReference type="GO" id="GO:0006954">
    <property type="term" value="P:inflammatory response"/>
    <property type="evidence" value="ECO:0007669"/>
    <property type="project" value="UniProtKB-KW"/>
</dbReference>
<feature type="signal peptide" evidence="15">
    <location>
        <begin position="1"/>
        <end position="18"/>
    </location>
</feature>
<dbReference type="Pfam" id="PF01582">
    <property type="entry name" value="TIR"/>
    <property type="match status" value="1"/>
</dbReference>
<dbReference type="PANTHER" id="PTHR24365">
    <property type="entry name" value="TOLL-LIKE RECEPTOR"/>
    <property type="match status" value="1"/>
</dbReference>
<accession>A0AAT9V8C1</accession>
<dbReference type="GO" id="GO:0038023">
    <property type="term" value="F:signaling receptor activity"/>
    <property type="evidence" value="ECO:0007669"/>
    <property type="project" value="TreeGrafter"/>
</dbReference>
<dbReference type="EMBL" id="MZ852785">
    <property type="protein sequence ID" value="WJQ78155.1"/>
    <property type="molecule type" value="mRNA"/>
</dbReference>
<dbReference type="PROSITE" id="PS51450">
    <property type="entry name" value="LRR"/>
    <property type="match status" value="4"/>
</dbReference>
<evidence type="ECO:0000256" key="12">
    <source>
        <dbReference type="ARBA" id="ARBA00023180"/>
    </source>
</evidence>
<reference evidence="17" key="1">
    <citation type="submission" date="2021-08" db="EMBL/GenBank/DDBJ databases">
        <authorList>
            <person name="Ji J."/>
        </authorList>
    </citation>
    <scope>NUCLEOTIDE SEQUENCE</scope>
</reference>
<evidence type="ECO:0000256" key="8">
    <source>
        <dbReference type="ARBA" id="ARBA00022859"/>
    </source>
</evidence>
<feature type="chain" id="PRO_5043322398" evidence="15">
    <location>
        <begin position="19"/>
        <end position="1032"/>
    </location>
</feature>
<proteinExistence type="evidence at transcript level"/>
<dbReference type="PANTHER" id="PTHR24365:SF522">
    <property type="entry name" value="LOW QUALITY PROTEIN: TOLL-LIKE RECEPTOR 13-RELATED"/>
    <property type="match status" value="1"/>
</dbReference>